<comment type="caution">
    <text evidence="5">The sequence shown here is derived from an EMBL/GenBank/DDBJ whole genome shotgun (WGS) entry which is preliminary data.</text>
</comment>
<evidence type="ECO:0000256" key="1">
    <source>
        <dbReference type="PROSITE-ProRule" id="PRU00135"/>
    </source>
</evidence>
<evidence type="ECO:0000313" key="6">
    <source>
        <dbReference type="Proteomes" id="UP001557470"/>
    </source>
</evidence>
<dbReference type="Proteomes" id="UP001557470">
    <property type="component" value="Unassembled WGS sequence"/>
</dbReference>
<accession>A0ABD0Y634</accession>
<dbReference type="Pfam" id="PF00610">
    <property type="entry name" value="DEP"/>
    <property type="match status" value="1"/>
</dbReference>
<dbReference type="PANTHER" id="PTHR23011:SF28">
    <property type="entry name" value="CYCLIC NUCLEOTIDE-BINDING DOMAIN CONTAINING PROTEIN"/>
    <property type="match status" value="1"/>
</dbReference>
<dbReference type="InterPro" id="IPR036388">
    <property type="entry name" value="WH-like_DNA-bd_sf"/>
</dbReference>
<dbReference type="SUPFAM" id="SSF46785">
    <property type="entry name" value="Winged helix' DNA-binding domain"/>
    <property type="match status" value="1"/>
</dbReference>
<dbReference type="CDD" id="cd04437">
    <property type="entry name" value="DEP_Epac"/>
    <property type="match status" value="1"/>
</dbReference>
<evidence type="ECO:0000259" key="2">
    <source>
        <dbReference type="PROSITE" id="PS50042"/>
    </source>
</evidence>
<dbReference type="Pfam" id="PF00618">
    <property type="entry name" value="RasGEF_N"/>
    <property type="match status" value="1"/>
</dbReference>
<dbReference type="InterPro" id="IPR014710">
    <property type="entry name" value="RmlC-like_jellyroll"/>
</dbReference>
<dbReference type="PANTHER" id="PTHR23011">
    <property type="entry name" value="CYCLIC NUCLEOTIDE-BINDING DOMAIN CONTAINING PROTEIN"/>
    <property type="match status" value="1"/>
</dbReference>
<dbReference type="PRINTS" id="PR00103">
    <property type="entry name" value="CAMPKINASE"/>
</dbReference>
<dbReference type="GO" id="GO:0005085">
    <property type="term" value="F:guanyl-nucleotide exchange factor activity"/>
    <property type="evidence" value="ECO:0007669"/>
    <property type="project" value="UniProtKB-KW"/>
</dbReference>
<dbReference type="Gene3D" id="2.60.120.10">
    <property type="entry name" value="Jelly Rolls"/>
    <property type="match status" value="1"/>
</dbReference>
<gene>
    <name evidence="5" type="ORF">UPYG_G00003420</name>
</gene>
<dbReference type="Pfam" id="PF00027">
    <property type="entry name" value="cNMP_binding"/>
    <property type="match status" value="1"/>
</dbReference>
<dbReference type="SMART" id="SM00100">
    <property type="entry name" value="cNMP"/>
    <property type="match status" value="1"/>
</dbReference>
<feature type="domain" description="Cyclic nucleotide-binding" evidence="2">
    <location>
        <begin position="217"/>
        <end position="318"/>
    </location>
</feature>
<dbReference type="InterPro" id="IPR018490">
    <property type="entry name" value="cNMP-bd_dom_sf"/>
</dbReference>
<proteinExistence type="predicted"/>
<dbReference type="SUPFAM" id="SSF51206">
    <property type="entry name" value="cAMP-binding domain-like"/>
    <property type="match status" value="1"/>
</dbReference>
<dbReference type="SMART" id="SM00049">
    <property type="entry name" value="DEP"/>
    <property type="match status" value="1"/>
</dbReference>
<dbReference type="PROSITE" id="PS50212">
    <property type="entry name" value="RASGEF_NTER"/>
    <property type="match status" value="1"/>
</dbReference>
<feature type="domain" description="DEP" evidence="3">
    <location>
        <begin position="74"/>
        <end position="144"/>
    </location>
</feature>
<dbReference type="AlphaFoldDB" id="A0ABD0Y634"/>
<dbReference type="InterPro" id="IPR000595">
    <property type="entry name" value="cNMP-bd_dom"/>
</dbReference>
<name>A0ABD0Y634_UMBPY</name>
<evidence type="ECO:0008006" key="7">
    <source>
        <dbReference type="Google" id="ProtNLM"/>
    </source>
</evidence>
<dbReference type="Gene3D" id="1.10.10.10">
    <property type="entry name" value="Winged helix-like DNA-binding domain superfamily/Winged helix DNA-binding domain"/>
    <property type="match status" value="1"/>
</dbReference>
<dbReference type="PROSITE" id="PS50186">
    <property type="entry name" value="DEP"/>
    <property type="match status" value="1"/>
</dbReference>
<evidence type="ECO:0000259" key="4">
    <source>
        <dbReference type="PROSITE" id="PS50212"/>
    </source>
</evidence>
<sequence length="414" mass="46862">MTWEESAQASATFSMETDFKPVLLPTRRITTEGDTPLPEVLNTQDTMKQFLSDRILKAAKAVYSALIDRNPGLIRDRKHHLKTYRQCCSGKELVDWLMKLNECFQSRSQAVGMWQVLVDEGLIVHVKQELNFHDRDTQFYRFTDSEFGLTHTANEKLLLNHTTNDKDQSDDELQEGLSLLLQMGPDALLTMILRKCPSQRSGEDLEVIYEELLHIKAVSHLSSSVRKELAAVLVFESHAKAGTVLFSQGDKGTSWYIIWKGSVNVITHGKGLVTTLHEGEDFGQLALVNDAPRAATIISREDNCHFLRVDKQDFIRILKDVEANTVRLEEHGKSVLVLEKTESTNQGGTGNNSKYTVMSGTPEKLLEHLLETVKLDTNGNDAIDPWVTDFLLTHMVFMPSRQLCPALQHQYPLW</sequence>
<keyword evidence="6" id="KW-1185">Reference proteome</keyword>
<dbReference type="Gene3D" id="1.20.870.10">
    <property type="entry name" value="Son of sevenless (SoS) protein Chain: S domain 1"/>
    <property type="match status" value="1"/>
</dbReference>
<reference evidence="5 6" key="1">
    <citation type="submission" date="2024-06" db="EMBL/GenBank/DDBJ databases">
        <authorList>
            <person name="Pan Q."/>
            <person name="Wen M."/>
            <person name="Jouanno E."/>
            <person name="Zahm M."/>
            <person name="Klopp C."/>
            <person name="Cabau C."/>
            <person name="Louis A."/>
            <person name="Berthelot C."/>
            <person name="Parey E."/>
            <person name="Roest Crollius H."/>
            <person name="Montfort J."/>
            <person name="Robinson-Rechavi M."/>
            <person name="Bouchez O."/>
            <person name="Lampietro C."/>
            <person name="Lopez Roques C."/>
            <person name="Donnadieu C."/>
            <person name="Postlethwait J."/>
            <person name="Bobe J."/>
            <person name="Verreycken H."/>
            <person name="Guiguen Y."/>
        </authorList>
    </citation>
    <scope>NUCLEOTIDE SEQUENCE [LARGE SCALE GENOMIC DNA]</scope>
    <source>
        <strain evidence="5">Up_M1</strain>
        <tissue evidence="5">Testis</tissue>
    </source>
</reference>
<dbReference type="PROSITE" id="PS50042">
    <property type="entry name" value="CNMP_BINDING_3"/>
    <property type="match status" value="1"/>
</dbReference>
<feature type="domain" description="N-terminal Ras-GEF" evidence="4">
    <location>
        <begin position="353"/>
        <end position="414"/>
    </location>
</feature>
<dbReference type="CDD" id="cd00038">
    <property type="entry name" value="CAP_ED"/>
    <property type="match status" value="1"/>
</dbReference>
<dbReference type="InterPro" id="IPR000651">
    <property type="entry name" value="Ras-like_Gua-exchang_fac_N"/>
</dbReference>
<dbReference type="SUPFAM" id="SSF48366">
    <property type="entry name" value="Ras GEF"/>
    <property type="match status" value="1"/>
</dbReference>
<dbReference type="InterPro" id="IPR036390">
    <property type="entry name" value="WH_DNA-bd_sf"/>
</dbReference>
<dbReference type="Gene3D" id="1.10.8.1240">
    <property type="match status" value="1"/>
</dbReference>
<protein>
    <recommendedName>
        <fullName evidence="7">Rap guanine nucleotide exchange factor 3-like</fullName>
    </recommendedName>
</protein>
<evidence type="ECO:0000313" key="5">
    <source>
        <dbReference type="EMBL" id="KAL1020692.1"/>
    </source>
</evidence>
<dbReference type="EMBL" id="JAGEUA010000001">
    <property type="protein sequence ID" value="KAL1020692.1"/>
    <property type="molecule type" value="Genomic_DNA"/>
</dbReference>
<organism evidence="5 6">
    <name type="scientific">Umbra pygmaea</name>
    <name type="common">Eastern mudminnow</name>
    <dbReference type="NCBI Taxonomy" id="75934"/>
    <lineage>
        <taxon>Eukaryota</taxon>
        <taxon>Metazoa</taxon>
        <taxon>Chordata</taxon>
        <taxon>Craniata</taxon>
        <taxon>Vertebrata</taxon>
        <taxon>Euteleostomi</taxon>
        <taxon>Actinopterygii</taxon>
        <taxon>Neopterygii</taxon>
        <taxon>Teleostei</taxon>
        <taxon>Protacanthopterygii</taxon>
        <taxon>Esociformes</taxon>
        <taxon>Umbridae</taxon>
        <taxon>Umbra</taxon>
    </lineage>
</organism>
<dbReference type="InterPro" id="IPR023578">
    <property type="entry name" value="Ras_GEF_dom_sf"/>
</dbReference>
<keyword evidence="1" id="KW-0344">Guanine-nucleotide releasing factor</keyword>
<dbReference type="InterPro" id="IPR000591">
    <property type="entry name" value="DEP_dom"/>
</dbReference>
<evidence type="ECO:0000259" key="3">
    <source>
        <dbReference type="PROSITE" id="PS50186"/>
    </source>
</evidence>